<dbReference type="InterPro" id="IPR029480">
    <property type="entry name" value="Transpos_assoc"/>
</dbReference>
<accession>A0AAF0V313</accession>
<evidence type="ECO:0000313" key="6">
    <source>
        <dbReference type="Proteomes" id="UP001234989"/>
    </source>
</evidence>
<feature type="domain" description="Transposase-associated" evidence="4">
    <location>
        <begin position="3"/>
        <end position="76"/>
    </location>
</feature>
<organism evidence="5 6">
    <name type="scientific">Solanum verrucosum</name>
    <dbReference type="NCBI Taxonomy" id="315347"/>
    <lineage>
        <taxon>Eukaryota</taxon>
        <taxon>Viridiplantae</taxon>
        <taxon>Streptophyta</taxon>
        <taxon>Embryophyta</taxon>
        <taxon>Tracheophyta</taxon>
        <taxon>Spermatophyta</taxon>
        <taxon>Magnoliopsida</taxon>
        <taxon>eudicotyledons</taxon>
        <taxon>Gunneridae</taxon>
        <taxon>Pentapetalae</taxon>
        <taxon>asterids</taxon>
        <taxon>lamiids</taxon>
        <taxon>Solanales</taxon>
        <taxon>Solanaceae</taxon>
        <taxon>Solanoideae</taxon>
        <taxon>Solaneae</taxon>
        <taxon>Solanum</taxon>
    </lineage>
</organism>
<evidence type="ECO:0000259" key="3">
    <source>
        <dbReference type="Pfam" id="PF13960"/>
    </source>
</evidence>
<protein>
    <submittedName>
        <fullName evidence="5">Uncharacterized protein</fullName>
    </submittedName>
</protein>
<gene>
    <name evidence="5" type="ORF">MTR67_049311</name>
</gene>
<dbReference type="PANTHER" id="PTHR48258">
    <property type="entry name" value="DUF4218 DOMAIN-CONTAINING PROTEIN-RELATED"/>
    <property type="match status" value="1"/>
</dbReference>
<dbReference type="AlphaFoldDB" id="A0AAF0V313"/>
<dbReference type="Proteomes" id="UP001234989">
    <property type="component" value="Chromosome 11"/>
</dbReference>
<name>A0AAF0V313_SOLVR</name>
<feature type="region of interest" description="Disordered" evidence="1">
    <location>
        <begin position="83"/>
        <end position="102"/>
    </location>
</feature>
<dbReference type="Pfam" id="PF02992">
    <property type="entry name" value="Transposase_21"/>
    <property type="match status" value="1"/>
</dbReference>
<dbReference type="InterPro" id="IPR025312">
    <property type="entry name" value="DUF4216"/>
</dbReference>
<proteinExistence type="predicted"/>
<feature type="domain" description="DUF4218" evidence="3">
    <location>
        <begin position="505"/>
        <end position="571"/>
    </location>
</feature>
<evidence type="ECO:0000259" key="4">
    <source>
        <dbReference type="Pfam" id="PF13963"/>
    </source>
</evidence>
<evidence type="ECO:0000256" key="1">
    <source>
        <dbReference type="SAM" id="MobiDB-lite"/>
    </source>
</evidence>
<dbReference type="InterPro" id="IPR025452">
    <property type="entry name" value="DUF4218"/>
</dbReference>
<dbReference type="Pfam" id="PF13952">
    <property type="entry name" value="DUF4216"/>
    <property type="match status" value="1"/>
</dbReference>
<dbReference type="Pfam" id="PF13960">
    <property type="entry name" value="DUF4218"/>
    <property type="match status" value="1"/>
</dbReference>
<evidence type="ECO:0000259" key="2">
    <source>
        <dbReference type="Pfam" id="PF13952"/>
    </source>
</evidence>
<dbReference type="Pfam" id="PF13963">
    <property type="entry name" value="Transpos_assoc"/>
    <property type="match status" value="1"/>
</dbReference>
<evidence type="ECO:0000313" key="5">
    <source>
        <dbReference type="EMBL" id="WMV55926.1"/>
    </source>
</evidence>
<dbReference type="EMBL" id="CP133622">
    <property type="protein sequence ID" value="WMV55926.1"/>
    <property type="molecule type" value="Genomic_DNA"/>
</dbReference>
<keyword evidence="6" id="KW-1185">Reference proteome</keyword>
<feature type="domain" description="DUF4216" evidence="2">
    <location>
        <begin position="729"/>
        <end position="777"/>
    </location>
</feature>
<dbReference type="InterPro" id="IPR004242">
    <property type="entry name" value="Transposase_21"/>
</dbReference>
<reference evidence="5" key="1">
    <citation type="submission" date="2023-08" db="EMBL/GenBank/DDBJ databases">
        <title>A de novo genome assembly of Solanum verrucosum Schlechtendal, a Mexican diploid species geographically isolated from the other diploid A-genome species in potato relatives.</title>
        <authorList>
            <person name="Hosaka K."/>
        </authorList>
    </citation>
    <scope>NUCLEOTIDE SEQUENCE</scope>
    <source>
        <tissue evidence="5">Young leaves</tissue>
    </source>
</reference>
<sequence>MDKSWMCCTDRSSDVYLKGVESFLQFAFKQSELEDEIPCSCKKCNNVFHKSRDVVKEHLIIFGIVQGYTRWLYHGEFAPKKQNVNQEEKGKEPGVPSQKKRKERGDDMFEMIYDVVGPEITNDSSGVKYKHGDTSESTSTFSKLLEDAAQQLYPGCETFSKLSLIVELFQIKCLYGLSGKAVDSILKLFKQALPSGETLPESFYGAKKVIKNLGLNYEKIHACENDCMLFWRHNAKAESCLICGESRWKSVEGQKTNGDTQGKTGKKVPRKVLRYFPLKPRLQRLFTSPEIASDMTWHHDQRSKDGVLRHPADSEAWKHFDTLNSGFARDPRSVRLGLTSDGVNPFGNLSVSHSTWPVITTVYNLPPWMCMKKPYCFLSLLIPGPKAPGNDIDVYLEPLIDELRELWFYGVDTYDASRKENFEMGIRCELHPSERDGRWCYPAACYSLSADEKSKVKSEDRKIYGLKSHDSHILLEQLLPFAIRGVVPNNVYDAITELSIFFRELCSKTLRVDVLDQLATQIPITLSKLEKIFLPAFFDVMVHLVIHLPREAKLGGPVQYRWMYPTERYLPGNVKGYDRMDKNYEDDRIKTYSGLSVFERKGSPLLRDASRNLEELERKQAHLYVLRNCEEVQPFLRSSVVPLAFCILFNYEQSYKSMNFDDWFFHRIVQMCKEKNELATCELYSLARGPFDGVQRFKGYEINGFRFHTKLLEETRKTQNSGVLVRGEANGVKIDKHDFVSVNTKRKLVTDEPFVLASQAEQVFYVKDHLHPSWSIVLNGHSTYFTGGAIDEDTFQQDACNELLHICEDDEDIMNWKRNDLDVIRTDTLADDTIEVSESEPETDDEYFLL</sequence>
<dbReference type="PANTHER" id="PTHR48258:SF3">
    <property type="entry name" value="FK506-BINDING PROTEIN 4-LIKE ISOFORM X1"/>
    <property type="match status" value="1"/>
</dbReference>